<dbReference type="PANTHER" id="PTHR43321">
    <property type="entry name" value="GLUTAMATE DECARBOXYLASE"/>
    <property type="match status" value="1"/>
</dbReference>
<keyword evidence="4 7" id="KW-0663">Pyridoxal phosphate</keyword>
<evidence type="ECO:0000256" key="6">
    <source>
        <dbReference type="ARBA" id="ARBA00048868"/>
    </source>
</evidence>
<keyword evidence="5 8" id="KW-0456">Lyase</keyword>
<dbReference type="GO" id="GO:0030170">
    <property type="term" value="F:pyridoxal phosphate binding"/>
    <property type="evidence" value="ECO:0007669"/>
    <property type="project" value="InterPro"/>
</dbReference>
<comment type="cofactor">
    <cofactor evidence="1 7 8">
        <name>pyridoxal 5'-phosphate</name>
        <dbReference type="ChEBI" id="CHEBI:597326"/>
    </cofactor>
</comment>
<evidence type="ECO:0000256" key="8">
    <source>
        <dbReference type="RuleBase" id="RU000382"/>
    </source>
</evidence>
<dbReference type="OrthoDB" id="5152799at2759"/>
<dbReference type="InterPro" id="IPR002129">
    <property type="entry name" value="PyrdxlP-dep_de-COase"/>
</dbReference>
<dbReference type="Gene3D" id="3.90.1150.160">
    <property type="match status" value="1"/>
</dbReference>
<dbReference type="InterPro" id="IPR010107">
    <property type="entry name" value="Glutamate_decarboxylase"/>
</dbReference>
<evidence type="ECO:0000256" key="3">
    <source>
        <dbReference type="ARBA" id="ARBA00012421"/>
    </source>
</evidence>
<evidence type="ECO:0000313" key="10">
    <source>
        <dbReference type="Proteomes" id="UP000234275"/>
    </source>
</evidence>
<keyword evidence="9" id="KW-0808">Transferase</keyword>
<dbReference type="InterPro" id="IPR015424">
    <property type="entry name" value="PyrdxlP-dep_Trfase"/>
</dbReference>
<dbReference type="RefSeq" id="XP_024706754.1">
    <property type="nucleotide sequence ID" value="XM_024852832.1"/>
</dbReference>
<protein>
    <recommendedName>
        <fullName evidence="3">glutamate decarboxylase</fullName>
        <ecNumber evidence="3">4.1.1.15</ecNumber>
    </recommendedName>
</protein>
<proteinExistence type="inferred from homology"/>
<comment type="caution">
    <text evidence="9">The sequence shown here is derived from an EMBL/GenBank/DDBJ whole genome shotgun (WGS) entry which is preliminary data.</text>
</comment>
<reference evidence="9 10" key="1">
    <citation type="submission" date="2016-12" db="EMBL/GenBank/DDBJ databases">
        <title>The genomes of Aspergillus section Nigri reveals drivers in fungal speciation.</title>
        <authorList>
            <consortium name="DOE Joint Genome Institute"/>
            <person name="Vesth T.C."/>
            <person name="Nybo J."/>
            <person name="Theobald S."/>
            <person name="Brandl J."/>
            <person name="Frisvad J.C."/>
            <person name="Nielsen K.F."/>
            <person name="Lyhne E.K."/>
            <person name="Kogle M.E."/>
            <person name="Kuo A."/>
            <person name="Riley R."/>
            <person name="Clum A."/>
            <person name="Nolan M."/>
            <person name="Lipzen A."/>
            <person name="Salamov A."/>
            <person name="Henrissat B."/>
            <person name="Wiebenga A."/>
            <person name="De Vries R.P."/>
            <person name="Grigoriev I.V."/>
            <person name="Mortensen U.H."/>
            <person name="Andersen M.R."/>
            <person name="Baker S.E."/>
        </authorList>
    </citation>
    <scope>NUCLEOTIDE SEQUENCE [LARGE SCALE GENOMIC DNA]</scope>
    <source>
        <strain evidence="9 10">IBT 23096</strain>
    </source>
</reference>
<evidence type="ECO:0000256" key="4">
    <source>
        <dbReference type="ARBA" id="ARBA00022898"/>
    </source>
</evidence>
<comment type="similarity">
    <text evidence="2 8">Belongs to the group II decarboxylase family.</text>
</comment>
<dbReference type="PANTHER" id="PTHR43321:SF3">
    <property type="entry name" value="GLUTAMATE DECARBOXYLASE"/>
    <property type="match status" value="1"/>
</dbReference>
<dbReference type="Proteomes" id="UP000234275">
    <property type="component" value="Unassembled WGS sequence"/>
</dbReference>
<dbReference type="GeneID" id="36560530"/>
<evidence type="ECO:0000256" key="5">
    <source>
        <dbReference type="ARBA" id="ARBA00023239"/>
    </source>
</evidence>
<feature type="modified residue" description="N6-(pyridoxal phosphate)lysine" evidence="7">
    <location>
        <position position="219"/>
    </location>
</feature>
<dbReference type="EMBL" id="MSFO01000002">
    <property type="protein sequence ID" value="PLB51452.1"/>
    <property type="molecule type" value="Genomic_DNA"/>
</dbReference>
<name>A0A2I2GF01_9EURO</name>
<dbReference type="VEuPathDB" id="FungiDB:P170DRAFT_471385"/>
<evidence type="ECO:0000313" key="9">
    <source>
        <dbReference type="EMBL" id="PLB51452.1"/>
    </source>
</evidence>
<dbReference type="InterPro" id="IPR015421">
    <property type="entry name" value="PyrdxlP-dep_Trfase_major"/>
</dbReference>
<comment type="catalytic activity">
    <reaction evidence="6">
        <text>L-glutamate + H(+) = 4-aminobutanoate + CO2</text>
        <dbReference type="Rhea" id="RHEA:17785"/>
        <dbReference type="ChEBI" id="CHEBI:15378"/>
        <dbReference type="ChEBI" id="CHEBI:16526"/>
        <dbReference type="ChEBI" id="CHEBI:29985"/>
        <dbReference type="ChEBI" id="CHEBI:59888"/>
        <dbReference type="EC" id="4.1.1.15"/>
    </reaction>
</comment>
<dbReference type="GO" id="GO:0006538">
    <property type="term" value="P:L-glutamate catabolic process"/>
    <property type="evidence" value="ECO:0007669"/>
    <property type="project" value="TreeGrafter"/>
</dbReference>
<dbReference type="Pfam" id="PF00282">
    <property type="entry name" value="Pyridoxal_deC"/>
    <property type="match status" value="1"/>
</dbReference>
<dbReference type="GO" id="GO:0005829">
    <property type="term" value="C:cytosol"/>
    <property type="evidence" value="ECO:0007669"/>
    <property type="project" value="TreeGrafter"/>
</dbReference>
<organism evidence="9 10">
    <name type="scientific">Aspergillus steynii IBT 23096</name>
    <dbReference type="NCBI Taxonomy" id="1392250"/>
    <lineage>
        <taxon>Eukaryota</taxon>
        <taxon>Fungi</taxon>
        <taxon>Dikarya</taxon>
        <taxon>Ascomycota</taxon>
        <taxon>Pezizomycotina</taxon>
        <taxon>Eurotiomycetes</taxon>
        <taxon>Eurotiomycetidae</taxon>
        <taxon>Eurotiales</taxon>
        <taxon>Aspergillaceae</taxon>
        <taxon>Aspergillus</taxon>
        <taxon>Aspergillus subgen. Circumdati</taxon>
    </lineage>
</organism>
<evidence type="ECO:0000256" key="2">
    <source>
        <dbReference type="ARBA" id="ARBA00009533"/>
    </source>
</evidence>
<dbReference type="EC" id="4.1.1.15" evidence="3"/>
<dbReference type="SUPFAM" id="SSF53383">
    <property type="entry name" value="PLP-dependent transferases"/>
    <property type="match status" value="1"/>
</dbReference>
<dbReference type="GO" id="GO:0004351">
    <property type="term" value="F:glutamate decarboxylase activity"/>
    <property type="evidence" value="ECO:0007669"/>
    <property type="project" value="UniProtKB-EC"/>
</dbReference>
<accession>A0A2I2GF01</accession>
<keyword evidence="10" id="KW-1185">Reference proteome</keyword>
<dbReference type="STRING" id="1392250.A0A2I2GF01"/>
<gene>
    <name evidence="9" type="ORF">P170DRAFT_471385</name>
</gene>
<evidence type="ECO:0000256" key="1">
    <source>
        <dbReference type="ARBA" id="ARBA00001933"/>
    </source>
</evidence>
<sequence>MNQIKLPSETSDSASLILQSMKKEMGRDILPHRNLGRYRNKCISILADLWNKAENESPVGAATTGSSEAILLAGLAMKRAWQQKAPTDGKKPNVVVGSNAHACVFKFAAYFDVEARVISVNAASQFVVGKNQVAEVLDQDTVGVFLTLGSTYTGHFDPIMDVASELEIFERRTGHFIPIHIDAASGGFVAPFDPACEGLIYNRDFRIRQVQSINASGHKFGFSACTVGWLVWRDVSCVPDNLLVESSYLRGTQSAYTLSFSRSQAPVVVQYFNFLHLGVDGYQQKITALLSASRSFSHQLNTSRIFKCISPGHQPTSHLDNIQQHLSLCKYTDYSFETKQKDQCHPGLPVVVFTASKSAQGNIHPTQLSDLSNWMFEKGFSIPHYTLPKWGDQGQNMDVLRIVIREDVVPQLPLVYEMLMEGVQRLLKVSVE</sequence>
<dbReference type="GO" id="GO:0016740">
    <property type="term" value="F:transferase activity"/>
    <property type="evidence" value="ECO:0007669"/>
    <property type="project" value="UniProtKB-KW"/>
</dbReference>
<dbReference type="AlphaFoldDB" id="A0A2I2GF01"/>
<evidence type="ECO:0000256" key="7">
    <source>
        <dbReference type="PIRSR" id="PIRSR602129-50"/>
    </source>
</evidence>
<dbReference type="Gene3D" id="3.40.640.10">
    <property type="entry name" value="Type I PLP-dependent aspartate aminotransferase-like (Major domain)"/>
    <property type="match status" value="1"/>
</dbReference>